<evidence type="ECO:0000256" key="8">
    <source>
        <dbReference type="ARBA" id="ARBA00022723"/>
    </source>
</evidence>
<dbReference type="PANTHER" id="PTHR12283">
    <property type="entry name" value="GLUTAMINYL-PEPTIDE CYCLOTRANSFERASE"/>
    <property type="match status" value="1"/>
</dbReference>
<dbReference type="GeneID" id="103181784"/>
<evidence type="ECO:0000313" key="20">
    <source>
        <dbReference type="Proteomes" id="UP000314986"/>
    </source>
</evidence>
<keyword evidence="12" id="KW-0325">Glycoprotein</keyword>
<keyword evidence="8" id="KW-0479">Metal-binding</keyword>
<dbReference type="Pfam" id="PF04389">
    <property type="entry name" value="Peptidase_M28"/>
    <property type="match status" value="1"/>
</dbReference>
<keyword evidence="6" id="KW-0964">Secreted</keyword>
<evidence type="ECO:0000256" key="15">
    <source>
        <dbReference type="ARBA" id="ARBA00042699"/>
    </source>
</evidence>
<evidence type="ECO:0000256" key="1">
    <source>
        <dbReference type="ARBA" id="ARBA00000001"/>
    </source>
</evidence>
<evidence type="ECO:0000256" key="3">
    <source>
        <dbReference type="ARBA" id="ARBA00006014"/>
    </source>
</evidence>
<evidence type="ECO:0000256" key="13">
    <source>
        <dbReference type="ARBA" id="ARBA00023315"/>
    </source>
</evidence>
<accession>V9KID1</accession>
<evidence type="ECO:0000256" key="4">
    <source>
        <dbReference type="ARBA" id="ARBA00012012"/>
    </source>
</evidence>
<reference evidence="20" key="1">
    <citation type="journal article" date="2006" name="Science">
        <title>Ancient noncoding elements conserved in the human genome.</title>
        <authorList>
            <person name="Venkatesh B."/>
            <person name="Kirkness E.F."/>
            <person name="Loh Y.H."/>
            <person name="Halpern A.L."/>
            <person name="Lee A.P."/>
            <person name="Johnson J."/>
            <person name="Dandona N."/>
            <person name="Viswanathan L.D."/>
            <person name="Tay A."/>
            <person name="Venter J.C."/>
            <person name="Strausberg R.L."/>
            <person name="Brenner S."/>
        </authorList>
    </citation>
    <scope>NUCLEOTIDE SEQUENCE [LARGE SCALE GENOMIC DNA]</scope>
</reference>
<dbReference type="OMA" id="THWAYQK"/>
<dbReference type="Proteomes" id="UP000314986">
    <property type="component" value="Unassembled WGS sequence"/>
</dbReference>
<evidence type="ECO:0000256" key="14">
    <source>
        <dbReference type="ARBA" id="ARBA00033159"/>
    </source>
</evidence>
<evidence type="ECO:0000256" key="2">
    <source>
        <dbReference type="ARBA" id="ARBA00004613"/>
    </source>
</evidence>
<evidence type="ECO:0000256" key="16">
    <source>
        <dbReference type="SAM" id="SignalP"/>
    </source>
</evidence>
<evidence type="ECO:0000256" key="12">
    <source>
        <dbReference type="ARBA" id="ARBA00023180"/>
    </source>
</evidence>
<evidence type="ECO:0000256" key="7">
    <source>
        <dbReference type="ARBA" id="ARBA00022679"/>
    </source>
</evidence>
<dbReference type="GO" id="GO:0005576">
    <property type="term" value="C:extracellular region"/>
    <property type="evidence" value="ECO:0007669"/>
    <property type="project" value="UniProtKB-SubCell"/>
</dbReference>
<dbReference type="InterPro" id="IPR040234">
    <property type="entry name" value="QC/QCL"/>
</dbReference>
<dbReference type="EMBL" id="JW865139">
    <property type="protein sequence ID" value="AFO97656.1"/>
    <property type="molecule type" value="mRNA"/>
</dbReference>
<dbReference type="RefSeq" id="XP_007896662.1">
    <property type="nucleotide sequence ID" value="XM_007898471.2"/>
</dbReference>
<dbReference type="PANTHER" id="PTHR12283:SF5">
    <property type="entry name" value="GLUTAMINYL-PEPTIDE CYCLOTRANSFERASE"/>
    <property type="match status" value="1"/>
</dbReference>
<sequence>MAASKTSVYLLFVELFYLTTIICQIQGQRQTWTEEKLYHKPKYLSKVKLQDITSQTNITRLWYKELYPMLRERYSGSPGNIAVRQHILKHLNELQAGWITEQDTFEDETPIGTVTFSNIISTLNPSAKRRLVLACHHDSKYYNQWWYSRVYVGATDSAVPCAMLLELAHALDNQLNAMKNMTERPDLTLQLIFFDGEEAFHIWSVRDSLYGSRHLAEKMKNTIHPPGADTNELHGIDLFVLLDLIGAPNPTFPSYFSNTARWHRRMQLIERRLHRLGLLNNHPIEVKYFWPNMRAGEIEDDHIPFLKRGVPILHLIPTPFPRVWHSMEDNEENLNPTTIDNLDKILQIFVLEYLRIQ</sequence>
<evidence type="ECO:0000313" key="18">
    <source>
        <dbReference type="EMBL" id="AFO97656.1"/>
    </source>
</evidence>
<dbReference type="GeneTree" id="ENSGT00390000003107"/>
<evidence type="ECO:0000256" key="10">
    <source>
        <dbReference type="ARBA" id="ARBA00022833"/>
    </source>
</evidence>
<dbReference type="CDD" id="cd03880">
    <property type="entry name" value="M28_QC_like"/>
    <property type="match status" value="1"/>
</dbReference>
<feature type="chain" id="PRO_5044739517" description="Glutaminyl-peptide cyclotransferase" evidence="16">
    <location>
        <begin position="28"/>
        <end position="357"/>
    </location>
</feature>
<name>V9KID1_CALMI</name>
<keyword evidence="7 18" id="KW-0808">Transferase</keyword>
<evidence type="ECO:0000259" key="17">
    <source>
        <dbReference type="Pfam" id="PF04389"/>
    </source>
</evidence>
<dbReference type="KEGG" id="cmk:103181784"/>
<keyword evidence="20" id="KW-1185">Reference proteome</keyword>
<evidence type="ECO:0000313" key="19">
    <source>
        <dbReference type="Ensembl" id="ENSCMIP00000048158.1"/>
    </source>
</evidence>
<comment type="subcellular location">
    <subcellularLocation>
        <location evidence="2">Secreted</location>
    </subcellularLocation>
</comment>
<dbReference type="SUPFAM" id="SSF53187">
    <property type="entry name" value="Zn-dependent exopeptidases"/>
    <property type="match status" value="1"/>
</dbReference>
<dbReference type="FunFam" id="3.40.630.10:FF:000029">
    <property type="entry name" value="Glutaminyl-peptide cyclotransferase"/>
    <property type="match status" value="1"/>
</dbReference>
<keyword evidence="13" id="KW-0012">Acyltransferase</keyword>
<reference evidence="18 20" key="3">
    <citation type="journal article" date="2014" name="Nature">
        <title>Elephant shark genome provides unique insights into gnathostome evolution.</title>
        <authorList>
            <consortium name="International Elephant Shark Genome Sequencing Consortium"/>
            <person name="Venkatesh B."/>
            <person name="Lee A.P."/>
            <person name="Ravi V."/>
            <person name="Maurya A.K."/>
            <person name="Lian M.M."/>
            <person name="Swann J.B."/>
            <person name="Ohta Y."/>
            <person name="Flajnik M.F."/>
            <person name="Sutoh Y."/>
            <person name="Kasahara M."/>
            <person name="Hoon S."/>
            <person name="Gangu V."/>
            <person name="Roy S.W."/>
            <person name="Irimia M."/>
            <person name="Korzh V."/>
            <person name="Kondrychyn I."/>
            <person name="Lim Z.W."/>
            <person name="Tay B.H."/>
            <person name="Tohari S."/>
            <person name="Kong K.W."/>
            <person name="Ho S."/>
            <person name="Lorente-Galdos B."/>
            <person name="Quilez J."/>
            <person name="Marques-Bonet T."/>
            <person name="Raney B.J."/>
            <person name="Ingham P.W."/>
            <person name="Tay A."/>
            <person name="Hillier L.W."/>
            <person name="Minx P."/>
            <person name="Boehm T."/>
            <person name="Wilson R.K."/>
            <person name="Brenner S."/>
            <person name="Warren W.C."/>
        </authorList>
    </citation>
    <scope>NUCLEOTIDE SEQUENCE</scope>
    <source>
        <tissue evidence="18">Heart</tissue>
    </source>
</reference>
<dbReference type="Ensembl" id="ENSCMIT00000048832.1">
    <property type="protein sequence ID" value="ENSCMIP00000048158.1"/>
    <property type="gene ID" value="ENSCMIG00000019695.1"/>
</dbReference>
<dbReference type="MEROPS" id="M28.974"/>
<comment type="catalytic activity">
    <reaction evidence="1">
        <text>N-terminal L-glutaminyl-[peptide] = N-terminal 5-oxo-L-prolyl-[peptide] + NH4(+)</text>
        <dbReference type="Rhea" id="RHEA:23652"/>
        <dbReference type="Rhea" id="RHEA-COMP:11736"/>
        <dbReference type="Rhea" id="RHEA-COMP:11846"/>
        <dbReference type="ChEBI" id="CHEBI:28938"/>
        <dbReference type="ChEBI" id="CHEBI:64722"/>
        <dbReference type="ChEBI" id="CHEBI:87215"/>
        <dbReference type="EC" id="2.3.2.5"/>
    </reaction>
</comment>
<keyword evidence="10" id="KW-0862">Zinc</keyword>
<dbReference type="EC" id="2.3.2.5" evidence="4"/>
<evidence type="ECO:0000256" key="11">
    <source>
        <dbReference type="ARBA" id="ARBA00023157"/>
    </source>
</evidence>
<reference evidence="19" key="4">
    <citation type="submission" date="2025-05" db="UniProtKB">
        <authorList>
            <consortium name="Ensembl"/>
        </authorList>
    </citation>
    <scope>IDENTIFICATION</scope>
</reference>
<dbReference type="OrthoDB" id="3907302at2759"/>
<dbReference type="GO" id="GO:0016603">
    <property type="term" value="F:glutaminyl-peptide cyclotransferase activity"/>
    <property type="evidence" value="ECO:0007669"/>
    <property type="project" value="UniProtKB-EC"/>
</dbReference>
<proteinExistence type="evidence at transcript level"/>
<comment type="similarity">
    <text evidence="3">Belongs to the glutaminyl-peptide cyclotransferase family.</text>
</comment>
<evidence type="ECO:0000256" key="9">
    <source>
        <dbReference type="ARBA" id="ARBA00022729"/>
    </source>
</evidence>
<gene>
    <name evidence="19" type="primary">LOC103181784</name>
</gene>
<dbReference type="STRING" id="7868.ENSCMIP00000048158"/>
<dbReference type="InterPro" id="IPR007484">
    <property type="entry name" value="Peptidase_M28"/>
</dbReference>
<dbReference type="Gene3D" id="3.40.630.10">
    <property type="entry name" value="Zn peptidases"/>
    <property type="match status" value="1"/>
</dbReference>
<feature type="signal peptide" evidence="16">
    <location>
        <begin position="1"/>
        <end position="27"/>
    </location>
</feature>
<evidence type="ECO:0000256" key="6">
    <source>
        <dbReference type="ARBA" id="ARBA00022525"/>
    </source>
</evidence>
<dbReference type="AlphaFoldDB" id="V9KID1"/>
<keyword evidence="9 16" id="KW-0732">Signal</keyword>
<dbReference type="InterPro" id="IPR037457">
    <property type="entry name" value="M28_QC"/>
</dbReference>
<reference evidence="20" key="2">
    <citation type="journal article" date="2007" name="PLoS Biol.">
        <title>Survey sequencing and comparative analysis of the elephant shark (Callorhinchus milii) genome.</title>
        <authorList>
            <person name="Venkatesh B."/>
            <person name="Kirkness E.F."/>
            <person name="Loh Y.H."/>
            <person name="Halpern A.L."/>
            <person name="Lee A.P."/>
            <person name="Johnson J."/>
            <person name="Dandona N."/>
            <person name="Viswanathan L.D."/>
            <person name="Tay A."/>
            <person name="Venter J.C."/>
            <person name="Strausberg R.L."/>
            <person name="Brenner S."/>
        </authorList>
    </citation>
    <scope>NUCLEOTIDE SEQUENCE [LARGE SCALE GENOMIC DNA]</scope>
</reference>
<protein>
    <recommendedName>
        <fullName evidence="5">Glutaminyl-peptide cyclotransferase</fullName>
        <ecNumber evidence="4">2.3.2.5</ecNumber>
    </recommendedName>
    <alternativeName>
        <fullName evidence="14">Glutaminyl cyclase</fullName>
    </alternativeName>
    <alternativeName>
        <fullName evidence="15">Glutaminyl-tRNA cyclotransferase</fullName>
    </alternativeName>
</protein>
<dbReference type="GO" id="GO:0008270">
    <property type="term" value="F:zinc ion binding"/>
    <property type="evidence" value="ECO:0007669"/>
    <property type="project" value="TreeGrafter"/>
</dbReference>
<evidence type="ECO:0000256" key="5">
    <source>
        <dbReference type="ARBA" id="ARBA00016861"/>
    </source>
</evidence>
<organism evidence="18">
    <name type="scientific">Callorhinchus milii</name>
    <name type="common">Ghost shark</name>
    <dbReference type="NCBI Taxonomy" id="7868"/>
    <lineage>
        <taxon>Eukaryota</taxon>
        <taxon>Metazoa</taxon>
        <taxon>Chordata</taxon>
        <taxon>Craniata</taxon>
        <taxon>Vertebrata</taxon>
        <taxon>Chondrichthyes</taxon>
        <taxon>Holocephali</taxon>
        <taxon>Chimaeriformes</taxon>
        <taxon>Callorhinchidae</taxon>
        <taxon>Callorhinchus</taxon>
    </lineage>
</organism>
<dbReference type="CTD" id="25797"/>
<keyword evidence="11" id="KW-1015">Disulfide bond</keyword>
<feature type="domain" description="Peptidase M28" evidence="17">
    <location>
        <begin position="118"/>
        <end position="345"/>
    </location>
</feature>